<evidence type="ECO:0000313" key="1">
    <source>
        <dbReference type="EMBL" id="EJW03180.1"/>
    </source>
</evidence>
<dbReference type="VEuPathDB" id="MicrosporidiaDB:EDEG_02433"/>
<protein>
    <submittedName>
        <fullName evidence="1">Uncharacterized protein</fullName>
    </submittedName>
</protein>
<name>J9DKR2_EDHAE</name>
<dbReference type="HOGENOM" id="CLU_246878_0_0_1"/>
<comment type="caution">
    <text evidence="1">The sequence shown here is derived from an EMBL/GenBank/DDBJ whole genome shotgun (WGS) entry which is preliminary data.</text>
</comment>
<keyword evidence="2" id="KW-1185">Reference proteome</keyword>
<proteinExistence type="predicted"/>
<reference evidence="1 2" key="1">
    <citation type="submission" date="2011-08" db="EMBL/GenBank/DDBJ databases">
        <authorList>
            <person name="Liu Z.J."/>
            <person name="Shi F.L."/>
            <person name="Lu J.Q."/>
            <person name="Li M."/>
            <person name="Wang Z.L."/>
        </authorList>
    </citation>
    <scope>NUCLEOTIDE SEQUENCE [LARGE SCALE GENOMIC DNA]</scope>
    <source>
        <strain evidence="1 2">USNM 41457</strain>
    </source>
</reference>
<dbReference type="InParanoid" id="J9DKR2"/>
<sequence length="1539" mass="182447">MGSTIPLYVFDDCPLSRVTYFVNLCLNQYNPVFFESPMYIDIVFKYFYDELCPRSDGAEGKGDNETDNCNISLCKNEIEGRSFNVANNAKSLESLESKIYMNVNDLNDRCIKNNFNIEINGCSIYNFDNTLLINKSCEEKMRCKGFLKENIVNFTKRFLSISNIYKFIKLWSLLEIEDLKDLVDDFCYELILNDVQREFMEAVFSKIYNNNVNIVCLKSHDKSKLKVNDCSCGASNFIRFCIANDFFDEECSESLIFQIRNLVKILKTDSILEKIELLKLQKFVCKEFYEIIKTNCEIFGISDVLNVWNNFKLKENGESRNEHVRKEVNTNNNIYGNNFIENNYFKKLCDLVKVCGKNVNDDLIIREIFNFTEKQIVTDEWCYYFIEKHFIDTFDDFYINLKLFDRKNFDYQFSKFECMLLDKILQEYNEDLIIRLYGKDFSLEDELKNISLVRNMNKSISSNESVIKQEMKTLIGKNVNDKTVKSVSKMQKNKFEKNKIKDSKNQCEILSQRCLLLFFIKFYDIFFLSLKNPNYKNQLSNEFKKETLQKTQINFKCLIKHYRFPESISTLIFTDVEYVTVQVLKNIGHGMFEMYFMTHRNDNLKAFLFVLLYLVRNGVVVGDFYSYILVDLAQKYFKTKYKKDESVDNHNDKNRSENIIDKTSSNQKLERIDSKCITKNYKPYDDKNITKIKFNESEIKFSENTETIDEIIIKNILIELLMEIIPNHDFLLENLQYADPYLLEYISINDFIDKFESLNDAISFLLHKKDVCKNIWENKLTSNLFHTYFSYKVTKNNLKDVEDQKITDENDSLFLCKNEKGRFIYMKYLNCYFIQDLTNIVIRKYLHENNCNESIKSDCNIEYKKFTSCLDDQMINLYKQNERVYYPYIDFTMYIAKVINVYTQKNTILSIKKTETISKYCIDTKESFLLSLLFENKDFKNIISTFYHTKSLQYKYYLPKFYQVYLKRNKIDLHDILNRKYKKLEFFHILNVLVACFDNLSSGLVVTVLDFLKDLTGDNIFYAFLCVLYWFDVFKQEMSLFYYDMVNKICINNEKDKNTNNEIKTHNSINNSNVLHVPHDIVFICCLIDTVYNLKSGFINDDAKVIGTLIKKIKNDEEVDLSLIDYDLIEKYDELIYLFAAEENIDIFKKDATDMTRNSSTVLSINNKGNIEEQNNKIYNIFEAVRIMCKPKITKFADKNGIYSFLIDQIKKDPIFYLQVLIKLDKIPSNEITILETLLNMILSNKEKNVECNNSKITNAKISDKSENISINNFTRTKKLYDNKKEHKNNLDSGIIDEDNKNIIIDKNQSEEILDLIINLLEKHNNFDNYNNLLEKISKSPKIKHSALLLEKFTRRKIFDLLNNPNYWSFFIFESLYKIHSTSFFEILPEYLGTTKKVPKNILYNIVELLSILQEINIKNKIEDKYLCGLYFHALCSTITYDLKFLSNFIHKIKFLKYYDFEYDWCLLKQKDIVSELASEYLASNLPVYLYILSKIAGDDGYFFPLFLYNYKNIQYLLKIQEFSKHRNLVSNAIEFYKD</sequence>
<reference evidence="2" key="2">
    <citation type="submission" date="2015-07" db="EMBL/GenBank/DDBJ databases">
        <title>Contrasting host-pathogen interactions and genome evolution in two generalist and specialist microsporidian pathogens of mosquitoes.</title>
        <authorList>
            <consortium name="The Broad Institute Genomics Platform"/>
            <consortium name="The Broad Institute Genome Sequencing Center for Infectious Disease"/>
            <person name="Cuomo C.A."/>
            <person name="Sanscrainte N.D."/>
            <person name="Goldberg J.M."/>
            <person name="Heiman D."/>
            <person name="Young S."/>
            <person name="Zeng Q."/>
            <person name="Becnel J.J."/>
            <person name="Birren B.W."/>
        </authorList>
    </citation>
    <scope>NUCLEOTIDE SEQUENCE [LARGE SCALE GENOMIC DNA]</scope>
    <source>
        <strain evidence="2">USNM 41457</strain>
    </source>
</reference>
<organism evidence="1 2">
    <name type="scientific">Edhazardia aedis (strain USNM 41457)</name>
    <name type="common">Microsporidian parasite</name>
    <dbReference type="NCBI Taxonomy" id="1003232"/>
    <lineage>
        <taxon>Eukaryota</taxon>
        <taxon>Fungi</taxon>
        <taxon>Fungi incertae sedis</taxon>
        <taxon>Microsporidia</taxon>
        <taxon>Edhazardia</taxon>
    </lineage>
</organism>
<dbReference type="OrthoDB" id="10692702at2759"/>
<evidence type="ECO:0000313" key="2">
    <source>
        <dbReference type="Proteomes" id="UP000003163"/>
    </source>
</evidence>
<gene>
    <name evidence="1" type="ORF">EDEG_02433</name>
</gene>
<accession>J9DKR2</accession>
<dbReference type="EMBL" id="AFBI03000043">
    <property type="protein sequence ID" value="EJW03180.1"/>
    <property type="molecule type" value="Genomic_DNA"/>
</dbReference>
<dbReference type="Proteomes" id="UP000003163">
    <property type="component" value="Unassembled WGS sequence"/>
</dbReference>